<dbReference type="PANTHER" id="PTHR10219:SF34">
    <property type="entry name" value="GLYCOLIPID TRANSFER PROTEIN 3"/>
    <property type="match status" value="1"/>
</dbReference>
<dbReference type="GO" id="GO:0016020">
    <property type="term" value="C:membrane"/>
    <property type="evidence" value="ECO:0007669"/>
    <property type="project" value="TreeGrafter"/>
</dbReference>
<dbReference type="GO" id="GO:1902388">
    <property type="term" value="F:ceramide 1-phosphate transfer activity"/>
    <property type="evidence" value="ECO:0007669"/>
    <property type="project" value="TreeGrafter"/>
</dbReference>
<dbReference type="PANTHER" id="PTHR10219">
    <property type="entry name" value="GLYCOLIPID TRANSFER PROTEIN-RELATED"/>
    <property type="match status" value="1"/>
</dbReference>
<protein>
    <recommendedName>
        <fullName evidence="1">Glycolipid transfer protein domain-containing protein</fullName>
    </recommendedName>
</protein>
<keyword evidence="3" id="KW-1185">Reference proteome</keyword>
<organism evidence="2 3">
    <name type="scientific">Ensete ventricosum</name>
    <name type="common">Abyssinian banana</name>
    <name type="synonym">Musa ensete</name>
    <dbReference type="NCBI Taxonomy" id="4639"/>
    <lineage>
        <taxon>Eukaryota</taxon>
        <taxon>Viridiplantae</taxon>
        <taxon>Streptophyta</taxon>
        <taxon>Embryophyta</taxon>
        <taxon>Tracheophyta</taxon>
        <taxon>Spermatophyta</taxon>
        <taxon>Magnoliopsida</taxon>
        <taxon>Liliopsida</taxon>
        <taxon>Zingiberales</taxon>
        <taxon>Musaceae</taxon>
        <taxon>Ensete</taxon>
    </lineage>
</organism>
<dbReference type="Proteomes" id="UP001222027">
    <property type="component" value="Unassembled WGS sequence"/>
</dbReference>
<reference evidence="2 3" key="1">
    <citation type="submission" date="2022-12" db="EMBL/GenBank/DDBJ databases">
        <title>Chromosome-scale assembly of the Ensete ventricosum genome.</title>
        <authorList>
            <person name="Dussert Y."/>
            <person name="Stocks J."/>
            <person name="Wendawek A."/>
            <person name="Woldeyes F."/>
            <person name="Nichols R.A."/>
            <person name="Borrell J.S."/>
        </authorList>
    </citation>
    <scope>NUCLEOTIDE SEQUENCE [LARGE SCALE GENOMIC DNA]</scope>
    <source>
        <strain evidence="3">cv. Maze</strain>
        <tissue evidence="2">Seeds</tissue>
    </source>
</reference>
<dbReference type="AlphaFoldDB" id="A0AAV8QEN9"/>
<evidence type="ECO:0000313" key="2">
    <source>
        <dbReference type="EMBL" id="KAJ8467360.1"/>
    </source>
</evidence>
<dbReference type="Gene3D" id="1.10.3520.10">
    <property type="entry name" value="Glycolipid transfer protein"/>
    <property type="match status" value="1"/>
</dbReference>
<dbReference type="InterPro" id="IPR014830">
    <property type="entry name" value="Glycolipid_transfer_prot_dom"/>
</dbReference>
<dbReference type="GO" id="GO:0005829">
    <property type="term" value="C:cytosol"/>
    <property type="evidence" value="ECO:0007669"/>
    <property type="project" value="TreeGrafter"/>
</dbReference>
<dbReference type="InterPro" id="IPR036497">
    <property type="entry name" value="GLTP_sf"/>
</dbReference>
<dbReference type="EMBL" id="JAQQAF010000008">
    <property type="protein sequence ID" value="KAJ8467360.1"/>
    <property type="molecule type" value="Genomic_DNA"/>
</dbReference>
<sequence>MSTTMAIEGTGRHQLSLTSLTRGFIFLLLPTRIQRITGREMERGGAQKEDMRKQWSCIRLAVEELSLFKPEEKKMSTLAFLGASNLLLHVLDMIGPTMMVLRQDIQRNIERVEETYMLDPNLYSSLEEIVQKEVVGEGSARQADSCCRSILWLARSITFSLTLLDKIDKNPESSLEQVVEETYNGTLKPWHGWISSAAYKVAIKLVPGREMLIGLLMGQEQDYDDLKQDIKKYASLIQPLLDDTYQLLRTHELDRLKST</sequence>
<proteinExistence type="predicted"/>
<comment type="caution">
    <text evidence="2">The sequence shown here is derived from an EMBL/GenBank/DDBJ whole genome shotgun (WGS) entry which is preliminary data.</text>
</comment>
<evidence type="ECO:0000259" key="1">
    <source>
        <dbReference type="Pfam" id="PF08718"/>
    </source>
</evidence>
<dbReference type="GO" id="GO:1902387">
    <property type="term" value="F:ceramide 1-phosphate binding"/>
    <property type="evidence" value="ECO:0007669"/>
    <property type="project" value="TreeGrafter"/>
</dbReference>
<gene>
    <name evidence="2" type="ORF">OPV22_029912</name>
</gene>
<evidence type="ECO:0000313" key="3">
    <source>
        <dbReference type="Proteomes" id="UP001222027"/>
    </source>
</evidence>
<dbReference type="SUPFAM" id="SSF110004">
    <property type="entry name" value="Glycolipid transfer protein, GLTP"/>
    <property type="match status" value="1"/>
</dbReference>
<dbReference type="Pfam" id="PF08718">
    <property type="entry name" value="GLTP"/>
    <property type="match status" value="1"/>
</dbReference>
<name>A0AAV8QEN9_ENSVE</name>
<accession>A0AAV8QEN9</accession>
<feature type="domain" description="Glycolipid transfer protein" evidence="1">
    <location>
        <begin position="76"/>
        <end position="216"/>
    </location>
</feature>